<dbReference type="AlphaFoldDB" id="A0A6H3P293"/>
<keyword evidence="2" id="KW-1185">Reference proteome</keyword>
<dbReference type="EMBL" id="RQHU01000005">
    <property type="protein sequence ID" value="TGN16115.1"/>
    <property type="molecule type" value="Genomic_DNA"/>
</dbReference>
<comment type="caution">
    <text evidence="1">The sequence shown here is derived from an EMBL/GenBank/DDBJ whole genome shotgun (WGS) entry which is preliminary data.</text>
</comment>
<dbReference type="RefSeq" id="WP_135745738.1">
    <property type="nucleotide sequence ID" value="NZ_JAIZBJ010000005.1"/>
</dbReference>
<accession>A0A6H3P293</accession>
<dbReference type="OrthoDB" id="341880at2"/>
<proteinExistence type="predicted"/>
<gene>
    <name evidence="1" type="ORF">EHR08_07540</name>
</gene>
<dbReference type="Proteomes" id="UP000297649">
    <property type="component" value="Unassembled WGS sequence"/>
</dbReference>
<protein>
    <submittedName>
        <fullName evidence="1">Uncharacterized protein</fullName>
    </submittedName>
</protein>
<organism evidence="1 2">
    <name type="scientific">Leptospira bandrabouensis</name>
    <dbReference type="NCBI Taxonomy" id="2484903"/>
    <lineage>
        <taxon>Bacteria</taxon>
        <taxon>Pseudomonadati</taxon>
        <taxon>Spirochaetota</taxon>
        <taxon>Spirochaetia</taxon>
        <taxon>Leptospirales</taxon>
        <taxon>Leptospiraceae</taxon>
        <taxon>Leptospira</taxon>
    </lineage>
</organism>
<reference evidence="1" key="1">
    <citation type="journal article" date="2019" name="PLoS Negl. Trop. Dis.">
        <title>Revisiting the worldwide diversity of Leptospira species in the environment.</title>
        <authorList>
            <person name="Vincent A.T."/>
            <person name="Schiettekatte O."/>
            <person name="Bourhy P."/>
            <person name="Veyrier F.J."/>
            <person name="Picardeau M."/>
        </authorList>
    </citation>
    <scope>NUCLEOTIDE SEQUENCE [LARGE SCALE GENOMIC DNA]</scope>
    <source>
        <strain evidence="1">201601109</strain>
    </source>
</reference>
<sequence>MNQDESVELYLLDQKELSASYKPGDFVALPNTYTKFFRTFFPWQLVRFIWINIRMMVMIIKSHR</sequence>
<evidence type="ECO:0000313" key="2">
    <source>
        <dbReference type="Proteomes" id="UP000297649"/>
    </source>
</evidence>
<evidence type="ECO:0000313" key="1">
    <source>
        <dbReference type="EMBL" id="TGN16115.1"/>
    </source>
</evidence>
<name>A0A6H3P293_9LEPT</name>